<dbReference type="InterPro" id="IPR036770">
    <property type="entry name" value="Ankyrin_rpt-contain_sf"/>
</dbReference>
<evidence type="ECO:0000313" key="3">
    <source>
        <dbReference type="EMBL" id="CAI9293564.1"/>
    </source>
</evidence>
<dbReference type="PANTHER" id="PTHR47303:SF1">
    <property type="entry name" value="NF-KAPPA-B INHIBITOR BETA"/>
    <property type="match status" value="1"/>
</dbReference>
<dbReference type="InterPro" id="IPR002110">
    <property type="entry name" value="Ankyrin_rpt"/>
</dbReference>
<dbReference type="Proteomes" id="UP001177003">
    <property type="component" value="Chromosome 7"/>
</dbReference>
<keyword evidence="1" id="KW-0040">ANK repeat</keyword>
<feature type="repeat" description="ANK" evidence="1">
    <location>
        <begin position="127"/>
        <end position="150"/>
    </location>
</feature>
<proteinExistence type="predicted"/>
<keyword evidence="2" id="KW-0812">Transmembrane</keyword>
<dbReference type="SUPFAM" id="SSF48403">
    <property type="entry name" value="Ankyrin repeat"/>
    <property type="match status" value="1"/>
</dbReference>
<evidence type="ECO:0000256" key="1">
    <source>
        <dbReference type="PROSITE-ProRule" id="PRU00023"/>
    </source>
</evidence>
<gene>
    <name evidence="3" type="ORF">LSALG_LOCUS32585</name>
</gene>
<dbReference type="SMART" id="SM00248">
    <property type="entry name" value="ANK"/>
    <property type="match status" value="4"/>
</dbReference>
<dbReference type="AlphaFoldDB" id="A0AA35ZJ48"/>
<dbReference type="PROSITE" id="PS50297">
    <property type="entry name" value="ANK_REP_REGION"/>
    <property type="match status" value="1"/>
</dbReference>
<keyword evidence="2" id="KW-1133">Transmembrane helix</keyword>
<reference evidence="3" key="1">
    <citation type="submission" date="2023-04" db="EMBL/GenBank/DDBJ databases">
        <authorList>
            <person name="Vijverberg K."/>
            <person name="Xiong W."/>
            <person name="Schranz E."/>
        </authorList>
    </citation>
    <scope>NUCLEOTIDE SEQUENCE</scope>
</reference>
<dbReference type="EMBL" id="OX465083">
    <property type="protein sequence ID" value="CAI9293564.1"/>
    <property type="molecule type" value="Genomic_DNA"/>
</dbReference>
<evidence type="ECO:0000313" key="4">
    <source>
        <dbReference type="Proteomes" id="UP001177003"/>
    </source>
</evidence>
<keyword evidence="4" id="KW-1185">Reference proteome</keyword>
<dbReference type="Gene3D" id="1.25.40.20">
    <property type="entry name" value="Ankyrin repeat-containing domain"/>
    <property type="match status" value="1"/>
</dbReference>
<protein>
    <submittedName>
        <fullName evidence="3">Uncharacterized protein</fullName>
    </submittedName>
</protein>
<evidence type="ECO:0000256" key="2">
    <source>
        <dbReference type="SAM" id="Phobius"/>
    </source>
</evidence>
<dbReference type="Pfam" id="PF12796">
    <property type="entry name" value="Ank_2"/>
    <property type="match status" value="1"/>
</dbReference>
<name>A0AA35ZJ48_LACSI</name>
<dbReference type="PROSITE" id="PS50088">
    <property type="entry name" value="ANK_REPEAT"/>
    <property type="match status" value="1"/>
</dbReference>
<sequence length="366" mass="41439">MDSLETETNNKDNVTIETRTEDKVTLATESKHKDIILTDIELKVEDLMREGKNKATRNKELLKAIVQGRWREVESTLKEDKAAATEAINSDGNTMLHIAVGIGRNFLVNEILSLIKPGQLPKMVNLDGSTALHIAAIVGNTEAATLLIENDRRLLEIQDHEGDTPLDKAYQNMHLDTIDFLLKAVYDNIKPKKQSSTLEDSVSPGVELGVNLLLNAVSAKKYDLAAELVKSFPEFAVENDDVLLAIAKTFPMGLDYWDTLIYPSMGDICESTIKRAKDSFKILVDYYEGMMSLMEDIPDDVIIGTIRLLLYFTLKGPLAVLAWIYFMIRLLISMLYFPFIMFYFLFWKVATRVVLPIKHIEKKMKE</sequence>
<feature type="transmembrane region" description="Helical" evidence="2">
    <location>
        <begin position="334"/>
        <end position="355"/>
    </location>
</feature>
<accession>A0AA35ZJ48</accession>
<keyword evidence="2" id="KW-0472">Membrane</keyword>
<organism evidence="3 4">
    <name type="scientific">Lactuca saligna</name>
    <name type="common">Willowleaf lettuce</name>
    <dbReference type="NCBI Taxonomy" id="75948"/>
    <lineage>
        <taxon>Eukaryota</taxon>
        <taxon>Viridiplantae</taxon>
        <taxon>Streptophyta</taxon>
        <taxon>Embryophyta</taxon>
        <taxon>Tracheophyta</taxon>
        <taxon>Spermatophyta</taxon>
        <taxon>Magnoliopsida</taxon>
        <taxon>eudicotyledons</taxon>
        <taxon>Gunneridae</taxon>
        <taxon>Pentapetalae</taxon>
        <taxon>asterids</taxon>
        <taxon>campanulids</taxon>
        <taxon>Asterales</taxon>
        <taxon>Asteraceae</taxon>
        <taxon>Cichorioideae</taxon>
        <taxon>Cichorieae</taxon>
        <taxon>Lactucinae</taxon>
        <taxon>Lactuca</taxon>
    </lineage>
</organism>
<dbReference type="PANTHER" id="PTHR47303">
    <property type="match status" value="1"/>
</dbReference>